<evidence type="ECO:0000313" key="3">
    <source>
        <dbReference type="EMBL" id="SLN48191.1"/>
    </source>
</evidence>
<reference evidence="3 4" key="1">
    <citation type="submission" date="2017-03" db="EMBL/GenBank/DDBJ databases">
        <authorList>
            <person name="Afonso C.L."/>
            <person name="Miller P.J."/>
            <person name="Scott M.A."/>
            <person name="Spackman E."/>
            <person name="Goraichik I."/>
            <person name="Dimitrov K.M."/>
            <person name="Suarez D.L."/>
            <person name="Swayne D.E."/>
        </authorList>
    </citation>
    <scope>NUCLEOTIDE SEQUENCE [LARGE SCALE GENOMIC DNA]</scope>
    <source>
        <strain evidence="3 4">CECT 7066</strain>
    </source>
</reference>
<dbReference type="InterPro" id="IPR013830">
    <property type="entry name" value="SGNH_hydro"/>
</dbReference>
<organism evidence="3 4">
    <name type="scientific">Palleronia marisminoris</name>
    <dbReference type="NCBI Taxonomy" id="315423"/>
    <lineage>
        <taxon>Bacteria</taxon>
        <taxon>Pseudomonadati</taxon>
        <taxon>Pseudomonadota</taxon>
        <taxon>Alphaproteobacteria</taxon>
        <taxon>Rhodobacterales</taxon>
        <taxon>Roseobacteraceae</taxon>
        <taxon>Palleronia</taxon>
    </lineage>
</organism>
<keyword evidence="1" id="KW-0732">Signal</keyword>
<dbReference type="Gene3D" id="3.40.50.1110">
    <property type="entry name" value="SGNH hydrolase"/>
    <property type="match status" value="1"/>
</dbReference>
<dbReference type="PANTHER" id="PTHR30383">
    <property type="entry name" value="THIOESTERASE 1/PROTEASE 1/LYSOPHOSPHOLIPASE L1"/>
    <property type="match status" value="1"/>
</dbReference>
<dbReference type="SUPFAM" id="SSF52266">
    <property type="entry name" value="SGNH hydrolase"/>
    <property type="match status" value="1"/>
</dbReference>
<feature type="signal peptide" evidence="1">
    <location>
        <begin position="1"/>
        <end position="17"/>
    </location>
</feature>
<dbReference type="PANTHER" id="PTHR30383:SF24">
    <property type="entry name" value="THIOESTERASE 1_PROTEASE 1_LYSOPHOSPHOLIPASE L1"/>
    <property type="match status" value="1"/>
</dbReference>
<dbReference type="RefSeq" id="WP_085854214.1">
    <property type="nucleotide sequence ID" value="NZ_FOPF01000005.1"/>
</dbReference>
<evidence type="ECO:0000259" key="2">
    <source>
        <dbReference type="Pfam" id="PF13472"/>
    </source>
</evidence>
<dbReference type="InterPro" id="IPR036514">
    <property type="entry name" value="SGNH_hydro_sf"/>
</dbReference>
<gene>
    <name evidence="3" type="primary">tesA</name>
    <name evidence="3" type="ORF">PAM7066_02172</name>
</gene>
<dbReference type="STRING" id="315423.SAMN04488020_105228"/>
<dbReference type="GO" id="GO:0106435">
    <property type="term" value="F:carboxylesterase activity"/>
    <property type="evidence" value="ECO:0007669"/>
    <property type="project" value="UniProtKB-EC"/>
</dbReference>
<dbReference type="AlphaFoldDB" id="A0A1Y5STV2"/>
<evidence type="ECO:0000313" key="4">
    <source>
        <dbReference type="Proteomes" id="UP000193870"/>
    </source>
</evidence>
<protein>
    <submittedName>
        <fullName evidence="3">Esterase TesA</fullName>
        <ecNumber evidence="3">3.1.1.1</ecNumber>
    </submittedName>
</protein>
<dbReference type="OrthoDB" id="9786188at2"/>
<dbReference type="InterPro" id="IPR051532">
    <property type="entry name" value="Ester_Hydrolysis_Enzymes"/>
</dbReference>
<sequence>MALKAGALICLAGPALAEVTVAALGDSLTQGYGLRQDEGFVPQLREWLHAQGAEVEVINAGVSGDTTAGGLSRVAWTLTDEVDAMVVALGGNDLLRGIDPAASKANLDGILAAADEAGVEVLLIGMEAPGNYGADYKRAFDGMYGELAEKWDVPLAETTFLGALMEIEDRQAATARYMQDDGIHPNAEGVGVIVEALGPAVLNLVERTEGE</sequence>
<accession>A0A1Y5STV2</accession>
<keyword evidence="4" id="KW-1185">Reference proteome</keyword>
<dbReference type="EC" id="3.1.1.1" evidence="3"/>
<proteinExistence type="predicted"/>
<feature type="chain" id="PRO_5010991659" evidence="1">
    <location>
        <begin position="18"/>
        <end position="211"/>
    </location>
</feature>
<dbReference type="Pfam" id="PF13472">
    <property type="entry name" value="Lipase_GDSL_2"/>
    <property type="match status" value="1"/>
</dbReference>
<dbReference type="CDD" id="cd01822">
    <property type="entry name" value="Lysophospholipase_L1_like"/>
    <property type="match status" value="1"/>
</dbReference>
<dbReference type="Proteomes" id="UP000193870">
    <property type="component" value="Unassembled WGS sequence"/>
</dbReference>
<feature type="domain" description="SGNH hydrolase-type esterase" evidence="2">
    <location>
        <begin position="23"/>
        <end position="189"/>
    </location>
</feature>
<evidence type="ECO:0000256" key="1">
    <source>
        <dbReference type="SAM" id="SignalP"/>
    </source>
</evidence>
<keyword evidence="3" id="KW-0378">Hydrolase</keyword>
<dbReference type="EMBL" id="FWFV01000005">
    <property type="protein sequence ID" value="SLN48191.1"/>
    <property type="molecule type" value="Genomic_DNA"/>
</dbReference>
<name>A0A1Y5STV2_9RHOB</name>
<dbReference type="GO" id="GO:0004622">
    <property type="term" value="F:phosphatidylcholine lysophospholipase activity"/>
    <property type="evidence" value="ECO:0007669"/>
    <property type="project" value="TreeGrafter"/>
</dbReference>